<sequence length="455" mass="48459">MVTAAALLATELRFGGADAPDVGPVAVTGFSLGLVSLWSAYLVLARTRHTGVAGHGIDEYRRIVVATGWLVATLAAVGLLLDVATARSYLVVAVPVGLTGLLLSRRQWRRWLARQRAHGRFTSSVLVIGGPTAVEPISTRFDASPGLGYQVVGVCIPGYRGGAGDSLTVAGRRMPILGDENAVESAIRSCGATTVAVAGIDCLDPVTMRRLVWQLERLGVDLVVAPGVLDVAGPRLSFRLVDNLAMLHVGRAPRSGPSVLGKRLFDLVVATVAGLAFLPVVLVAAAAVKLGDPGPVFYRQERVGLRGKRFRVWKLRTMVVGADRLPAGPGGPLATASVFHKCADDVRVTRVGRVLRRTSIDELPQLLNVLVGQMSLVGPRPLLPGEGAGIESFVERRGLVRPGMTGLWQVSGRSDLAEAERIRLDNYYIDNWSMLQDLAIVCRTARAVVKSHGAY</sequence>
<evidence type="ECO:0000313" key="9">
    <source>
        <dbReference type="EMBL" id="QXQ15213.1"/>
    </source>
</evidence>
<dbReference type="Pfam" id="PF02397">
    <property type="entry name" value="Bac_transf"/>
    <property type="match status" value="1"/>
</dbReference>
<dbReference type="GO" id="GO:0016740">
    <property type="term" value="F:transferase activity"/>
    <property type="evidence" value="ECO:0007669"/>
    <property type="project" value="UniProtKB-KW"/>
</dbReference>
<evidence type="ECO:0000256" key="1">
    <source>
        <dbReference type="ARBA" id="ARBA00004141"/>
    </source>
</evidence>
<dbReference type="InterPro" id="IPR003362">
    <property type="entry name" value="Bact_transf"/>
</dbReference>
<dbReference type="NCBIfam" id="TIGR03025">
    <property type="entry name" value="EPS_sugtrans"/>
    <property type="match status" value="1"/>
</dbReference>
<name>A0ABX8SBH4_9ACTN</name>
<feature type="transmembrane region" description="Helical" evidence="7">
    <location>
        <begin position="87"/>
        <end position="104"/>
    </location>
</feature>
<dbReference type="Proteomes" id="UP000887023">
    <property type="component" value="Chromosome"/>
</dbReference>
<dbReference type="RefSeq" id="WP_169797515.1">
    <property type="nucleotide sequence ID" value="NZ_CP079105.1"/>
</dbReference>
<evidence type="ECO:0000256" key="7">
    <source>
        <dbReference type="SAM" id="Phobius"/>
    </source>
</evidence>
<gene>
    <name evidence="9" type="ORF">KV203_07775</name>
</gene>
<dbReference type="PANTHER" id="PTHR30576">
    <property type="entry name" value="COLANIC BIOSYNTHESIS UDP-GLUCOSE LIPID CARRIER TRANSFERASE"/>
    <property type="match status" value="1"/>
</dbReference>
<keyword evidence="4 7" id="KW-0812">Transmembrane</keyword>
<evidence type="ECO:0000256" key="3">
    <source>
        <dbReference type="ARBA" id="ARBA00022679"/>
    </source>
</evidence>
<protein>
    <submittedName>
        <fullName evidence="9">Sugar transferase</fullName>
    </submittedName>
</protein>
<proteinExistence type="inferred from homology"/>
<feature type="domain" description="Bacterial sugar transferase" evidence="8">
    <location>
        <begin position="262"/>
        <end position="450"/>
    </location>
</feature>
<keyword evidence="6 7" id="KW-0472">Membrane</keyword>
<dbReference type="PANTHER" id="PTHR30576:SF10">
    <property type="entry name" value="SLL5057 PROTEIN"/>
    <property type="match status" value="1"/>
</dbReference>
<evidence type="ECO:0000256" key="6">
    <source>
        <dbReference type="ARBA" id="ARBA00023136"/>
    </source>
</evidence>
<keyword evidence="10" id="KW-1185">Reference proteome</keyword>
<evidence type="ECO:0000256" key="4">
    <source>
        <dbReference type="ARBA" id="ARBA00022692"/>
    </source>
</evidence>
<feature type="transmembrane region" description="Helical" evidence="7">
    <location>
        <begin position="264"/>
        <end position="288"/>
    </location>
</feature>
<evidence type="ECO:0000256" key="5">
    <source>
        <dbReference type="ARBA" id="ARBA00022989"/>
    </source>
</evidence>
<dbReference type="InterPro" id="IPR017475">
    <property type="entry name" value="EPS_sugar_tfrase"/>
</dbReference>
<feature type="transmembrane region" description="Helical" evidence="7">
    <location>
        <begin position="25"/>
        <end position="43"/>
    </location>
</feature>
<accession>A0ABX8SBH4</accession>
<comment type="subcellular location">
    <subcellularLocation>
        <location evidence="1">Membrane</location>
        <topology evidence="1">Multi-pass membrane protein</topology>
    </subcellularLocation>
</comment>
<dbReference type="EMBL" id="CP079105">
    <property type="protein sequence ID" value="QXQ15213.1"/>
    <property type="molecule type" value="Genomic_DNA"/>
</dbReference>
<feature type="transmembrane region" description="Helical" evidence="7">
    <location>
        <begin position="63"/>
        <end position="81"/>
    </location>
</feature>
<organism evidence="9 10">
    <name type="scientific">Skermania pinensis</name>
    <dbReference type="NCBI Taxonomy" id="39122"/>
    <lineage>
        <taxon>Bacteria</taxon>
        <taxon>Bacillati</taxon>
        <taxon>Actinomycetota</taxon>
        <taxon>Actinomycetes</taxon>
        <taxon>Mycobacteriales</taxon>
        <taxon>Gordoniaceae</taxon>
        <taxon>Skermania</taxon>
    </lineage>
</organism>
<reference evidence="9" key="1">
    <citation type="submission" date="2021-07" db="EMBL/GenBank/DDBJ databases">
        <title>Candidatus Kaistella beijingensis sp. nov. isolated from a municipal wastewater treatment plant is involved in sludge foaming.</title>
        <authorList>
            <person name="Song Y."/>
            <person name="Liu S.-J."/>
        </authorList>
    </citation>
    <scope>NUCLEOTIDE SEQUENCE</scope>
    <source>
        <strain evidence="9">DSM 43998</strain>
    </source>
</reference>
<keyword evidence="3 9" id="KW-0808">Transferase</keyword>
<comment type="similarity">
    <text evidence="2">Belongs to the bacterial sugar transferase family.</text>
</comment>
<evidence type="ECO:0000256" key="2">
    <source>
        <dbReference type="ARBA" id="ARBA00006464"/>
    </source>
</evidence>
<evidence type="ECO:0000313" key="10">
    <source>
        <dbReference type="Proteomes" id="UP000887023"/>
    </source>
</evidence>
<evidence type="ECO:0000259" key="8">
    <source>
        <dbReference type="Pfam" id="PF02397"/>
    </source>
</evidence>
<keyword evidence="5 7" id="KW-1133">Transmembrane helix</keyword>